<reference evidence="1" key="1">
    <citation type="submission" date="2021-02" db="EMBL/GenBank/DDBJ databases">
        <authorList>
            <person name="Dougan E. K."/>
            <person name="Rhodes N."/>
            <person name="Thang M."/>
            <person name="Chan C."/>
        </authorList>
    </citation>
    <scope>NUCLEOTIDE SEQUENCE</scope>
</reference>
<gene>
    <name evidence="1" type="ORF">SNAT2548_LOCUS4310</name>
</gene>
<keyword evidence="2" id="KW-1185">Reference proteome</keyword>
<comment type="caution">
    <text evidence="1">The sequence shown here is derived from an EMBL/GenBank/DDBJ whole genome shotgun (WGS) entry which is preliminary data.</text>
</comment>
<dbReference type="OrthoDB" id="430476at2759"/>
<organism evidence="1 2">
    <name type="scientific">Symbiodinium natans</name>
    <dbReference type="NCBI Taxonomy" id="878477"/>
    <lineage>
        <taxon>Eukaryota</taxon>
        <taxon>Sar</taxon>
        <taxon>Alveolata</taxon>
        <taxon>Dinophyceae</taxon>
        <taxon>Suessiales</taxon>
        <taxon>Symbiodiniaceae</taxon>
        <taxon>Symbiodinium</taxon>
    </lineage>
</organism>
<name>A0A812IHK2_9DINO</name>
<proteinExistence type="predicted"/>
<dbReference type="Proteomes" id="UP000604046">
    <property type="component" value="Unassembled WGS sequence"/>
</dbReference>
<evidence type="ECO:0000313" key="2">
    <source>
        <dbReference type="Proteomes" id="UP000604046"/>
    </source>
</evidence>
<protein>
    <submittedName>
        <fullName evidence="1">Uncharacterized protein</fullName>
    </submittedName>
</protein>
<dbReference type="CDD" id="cd09272">
    <property type="entry name" value="RNase_HI_RT_Ty1"/>
    <property type="match status" value="1"/>
</dbReference>
<evidence type="ECO:0000313" key="1">
    <source>
        <dbReference type="EMBL" id="CAE7035547.1"/>
    </source>
</evidence>
<accession>A0A812IHK2</accession>
<sequence length="260" mass="28240">MREPREVDWSNLLVLARYLLHKPDLARVTTLNSESKTTGVLTLDGFTDSDWGGCADTRRSSDCTIINVGGSVVIAHPQTQPGTPATSSGEAETRALSRGARDIMFIKQLAEEDFNMKLGVPRLWTDASTALQTAKRLGAGSRMRHIEVAALYVQELVQQQALKVGKVAGNVNPANCLTKHLDATLKGQCLVDLSMVDMSTSDLRMLLNDAKQIELVASLCNQGRKLMPWKPNFAVAVNALQICAAHMCHSQPAILAYAQA</sequence>
<dbReference type="EMBL" id="CAJNDS010000265">
    <property type="protein sequence ID" value="CAE7035547.1"/>
    <property type="molecule type" value="Genomic_DNA"/>
</dbReference>
<dbReference type="AlphaFoldDB" id="A0A812IHK2"/>
<dbReference type="PANTHER" id="PTHR11439:SF460">
    <property type="match status" value="1"/>
</dbReference>
<dbReference type="PANTHER" id="PTHR11439">
    <property type="entry name" value="GAG-POL-RELATED RETROTRANSPOSON"/>
    <property type="match status" value="1"/>
</dbReference>